<feature type="transmembrane region" description="Helical" evidence="7">
    <location>
        <begin position="178"/>
        <end position="197"/>
    </location>
</feature>
<accession>A0ABU5ITM7</accession>
<evidence type="ECO:0000313" key="11">
    <source>
        <dbReference type="Proteomes" id="UP001290455"/>
    </source>
</evidence>
<keyword evidence="11" id="KW-1185">Reference proteome</keyword>
<dbReference type="PROSITE" id="PS50885">
    <property type="entry name" value="HAMP"/>
    <property type="match status" value="1"/>
</dbReference>
<keyword evidence="3 7" id="KW-0472">Membrane</keyword>
<keyword evidence="4 6" id="KW-0807">Transducer</keyword>
<feature type="domain" description="HAMP" evidence="9">
    <location>
        <begin position="198"/>
        <end position="250"/>
    </location>
</feature>
<comment type="subcellular location">
    <subcellularLocation>
        <location evidence="1">Cell membrane</location>
    </subcellularLocation>
</comment>
<feature type="transmembrane region" description="Helical" evidence="7">
    <location>
        <begin position="13"/>
        <end position="33"/>
    </location>
</feature>
<reference evidence="10 11" key="1">
    <citation type="submission" date="2023-11" db="EMBL/GenBank/DDBJ databases">
        <title>Bacillus jintuensis, isolated from a mudflat on the Beibu Gulf coast.</title>
        <authorList>
            <person name="Li M."/>
        </authorList>
    </citation>
    <scope>NUCLEOTIDE SEQUENCE [LARGE SCALE GENOMIC DNA]</scope>
    <source>
        <strain evidence="10 11">31A1R</strain>
    </source>
</reference>
<keyword evidence="7" id="KW-0812">Transmembrane</keyword>
<gene>
    <name evidence="10" type="ORF">SM124_01820</name>
</gene>
<dbReference type="EMBL" id="JAXOFX010000001">
    <property type="protein sequence ID" value="MDZ5470476.1"/>
    <property type="molecule type" value="Genomic_DNA"/>
</dbReference>
<evidence type="ECO:0000259" key="8">
    <source>
        <dbReference type="PROSITE" id="PS50111"/>
    </source>
</evidence>
<evidence type="ECO:0000256" key="6">
    <source>
        <dbReference type="PROSITE-ProRule" id="PRU00284"/>
    </source>
</evidence>
<dbReference type="SMART" id="SM00283">
    <property type="entry name" value="MA"/>
    <property type="match status" value="1"/>
</dbReference>
<evidence type="ECO:0000256" key="3">
    <source>
        <dbReference type="ARBA" id="ARBA00023136"/>
    </source>
</evidence>
<evidence type="ECO:0000256" key="1">
    <source>
        <dbReference type="ARBA" id="ARBA00004236"/>
    </source>
</evidence>
<dbReference type="Pfam" id="PF00015">
    <property type="entry name" value="MCPsignal"/>
    <property type="match status" value="1"/>
</dbReference>
<dbReference type="PROSITE" id="PS50111">
    <property type="entry name" value="CHEMOTAXIS_TRANSDUC_2"/>
    <property type="match status" value="1"/>
</dbReference>
<evidence type="ECO:0000256" key="2">
    <source>
        <dbReference type="ARBA" id="ARBA00022475"/>
    </source>
</evidence>
<evidence type="ECO:0000256" key="7">
    <source>
        <dbReference type="SAM" id="Phobius"/>
    </source>
</evidence>
<dbReference type="PRINTS" id="PR00260">
    <property type="entry name" value="CHEMTRNSDUCR"/>
</dbReference>
<dbReference type="CDD" id="cd11386">
    <property type="entry name" value="MCP_signal"/>
    <property type="match status" value="1"/>
</dbReference>
<name>A0ABU5ITM7_9BACI</name>
<dbReference type="InterPro" id="IPR003660">
    <property type="entry name" value="HAMP_dom"/>
</dbReference>
<dbReference type="CDD" id="cd06225">
    <property type="entry name" value="HAMP"/>
    <property type="match status" value="1"/>
</dbReference>
<dbReference type="SMART" id="SM00304">
    <property type="entry name" value="HAMP"/>
    <property type="match status" value="2"/>
</dbReference>
<evidence type="ECO:0000313" key="10">
    <source>
        <dbReference type="EMBL" id="MDZ5470476.1"/>
    </source>
</evidence>
<dbReference type="PANTHER" id="PTHR32089:SF112">
    <property type="entry name" value="LYSOZYME-LIKE PROTEIN-RELATED"/>
    <property type="match status" value="1"/>
</dbReference>
<dbReference type="InterPro" id="IPR004090">
    <property type="entry name" value="Chemotax_Me-accpt_rcpt"/>
</dbReference>
<protein>
    <submittedName>
        <fullName evidence="10">Methyl-accepting chemotaxis protein</fullName>
    </submittedName>
</protein>
<dbReference type="CDD" id="cd12912">
    <property type="entry name" value="PDC2_MCP_like"/>
    <property type="match status" value="1"/>
</dbReference>
<dbReference type="Gene3D" id="6.10.340.10">
    <property type="match status" value="1"/>
</dbReference>
<comment type="caution">
    <text evidence="10">The sequence shown here is derived from an EMBL/GenBank/DDBJ whole genome shotgun (WGS) entry which is preliminary data.</text>
</comment>
<dbReference type="Pfam" id="PF00672">
    <property type="entry name" value="HAMP"/>
    <property type="match status" value="1"/>
</dbReference>
<comment type="similarity">
    <text evidence="5">Belongs to the methyl-accepting chemotaxis (MCP) protein family.</text>
</comment>
<organism evidence="10 11">
    <name type="scientific">Robertmurraya mangrovi</name>
    <dbReference type="NCBI Taxonomy" id="3098077"/>
    <lineage>
        <taxon>Bacteria</taxon>
        <taxon>Bacillati</taxon>
        <taxon>Bacillota</taxon>
        <taxon>Bacilli</taxon>
        <taxon>Bacillales</taxon>
        <taxon>Bacillaceae</taxon>
        <taxon>Robertmurraya</taxon>
    </lineage>
</organism>
<dbReference type="InterPro" id="IPR004089">
    <property type="entry name" value="MCPsignal_dom"/>
</dbReference>
<dbReference type="Proteomes" id="UP001290455">
    <property type="component" value="Unassembled WGS sequence"/>
</dbReference>
<evidence type="ECO:0000259" key="9">
    <source>
        <dbReference type="PROSITE" id="PS50885"/>
    </source>
</evidence>
<evidence type="ECO:0000256" key="5">
    <source>
        <dbReference type="ARBA" id="ARBA00029447"/>
    </source>
</evidence>
<dbReference type="PANTHER" id="PTHR32089">
    <property type="entry name" value="METHYL-ACCEPTING CHEMOTAXIS PROTEIN MCPB"/>
    <property type="match status" value="1"/>
</dbReference>
<evidence type="ECO:0000256" key="4">
    <source>
        <dbReference type="ARBA" id="ARBA00023224"/>
    </source>
</evidence>
<dbReference type="Gene3D" id="1.10.287.950">
    <property type="entry name" value="Methyl-accepting chemotaxis protein"/>
    <property type="match status" value="1"/>
</dbReference>
<dbReference type="SUPFAM" id="SSF58104">
    <property type="entry name" value="Methyl-accepting chemotaxis protein (MCP) signaling domain"/>
    <property type="match status" value="1"/>
</dbReference>
<keyword evidence="2" id="KW-1003">Cell membrane</keyword>
<proteinExistence type="inferred from homology"/>
<keyword evidence="7" id="KW-1133">Transmembrane helix</keyword>
<sequence>MKKINNLSVKVKLLVTILIVTLLPLMVAGYLSYESSYKGVYEVTKQDLDYIVRVETRLIGTFSEDGNITVEEETGINEALADLKKSFYEDNGMSGYGYILDETGTILFHPDESVIGSNIGDQEFAKKIISEQKGYTEYEWKGEMKVAAYEKLPNGWSFAVSSYLEDMMLPVEKIKQQIFIISVIGSLVALLTGWFIISQITKPIKSVVAAMEKAEQGDLTVQVPIYSEDEIGQISVMFNKMMEKLKGILVTIHEASEQVAASSEELTASADENSRASEQISLAAEEISRGSQDQVDRVGEVVASIHQISYSVNQTAVNVVKVNDDSKIADQFAKEGVVKLSKVVDEMNDITKKVSQTENVIRELGKQSESIMGIITVIRELSEQTNLLALNAAIEAARAGEQGKSFAVVAGEVRKLAEQSGKSANEIAELILKINDEIKQATRMMGESSSAVSEGESVVQEAAQSFRKIENAVNDVYVEMETLASAIQNVKESTTVIVEHSDAISKLAEVAAGDTEEVAAAAEQQNASMQEINSASHVLSQMAEYLQAQVNHFKVK</sequence>
<feature type="domain" description="Methyl-accepting transducer" evidence="8">
    <location>
        <begin position="269"/>
        <end position="540"/>
    </location>
</feature>
<dbReference type="Gene3D" id="3.30.450.20">
    <property type="entry name" value="PAS domain"/>
    <property type="match status" value="1"/>
</dbReference>
<dbReference type="RefSeq" id="WP_322444775.1">
    <property type="nucleotide sequence ID" value="NZ_JAXOFX010000001.1"/>
</dbReference>